<dbReference type="CDD" id="cd15831">
    <property type="entry name" value="BTAD"/>
    <property type="match status" value="1"/>
</dbReference>
<dbReference type="PROSITE" id="PS51755">
    <property type="entry name" value="OMPR_PHOB"/>
    <property type="match status" value="1"/>
</dbReference>
<dbReference type="InterPro" id="IPR016032">
    <property type="entry name" value="Sig_transdc_resp-reg_C-effctor"/>
</dbReference>
<dbReference type="Pfam" id="PF13191">
    <property type="entry name" value="AAA_16"/>
    <property type="match status" value="1"/>
</dbReference>
<evidence type="ECO:0000259" key="6">
    <source>
        <dbReference type="PROSITE" id="PS51755"/>
    </source>
</evidence>
<comment type="similarity">
    <text evidence="1">Belongs to the AfsR/DnrI/RedD regulatory family.</text>
</comment>
<keyword evidence="8" id="KW-1185">Reference proteome</keyword>
<evidence type="ECO:0000256" key="1">
    <source>
        <dbReference type="ARBA" id="ARBA00005820"/>
    </source>
</evidence>
<dbReference type="PANTHER" id="PTHR35807:SF1">
    <property type="entry name" value="TRANSCRIPTIONAL REGULATOR REDD"/>
    <property type="match status" value="1"/>
</dbReference>
<dbReference type="EMBL" id="JACCBN010000001">
    <property type="protein sequence ID" value="NYD34525.1"/>
    <property type="molecule type" value="Genomic_DNA"/>
</dbReference>
<dbReference type="GO" id="GO:0006355">
    <property type="term" value="P:regulation of DNA-templated transcription"/>
    <property type="evidence" value="ECO:0007669"/>
    <property type="project" value="InterPro"/>
</dbReference>
<proteinExistence type="inferred from homology"/>
<evidence type="ECO:0000313" key="8">
    <source>
        <dbReference type="Proteomes" id="UP000535890"/>
    </source>
</evidence>
<reference evidence="7 8" key="1">
    <citation type="submission" date="2020-07" db="EMBL/GenBank/DDBJ databases">
        <title>Sequencing the genomes of 1000 actinobacteria strains.</title>
        <authorList>
            <person name="Klenk H.-P."/>
        </authorList>
    </citation>
    <scope>NUCLEOTIDE SEQUENCE [LARGE SCALE GENOMIC DNA]</scope>
    <source>
        <strain evidence="7 8">DSM 45772</strain>
    </source>
</reference>
<evidence type="ECO:0000256" key="5">
    <source>
        <dbReference type="PROSITE-ProRule" id="PRU01091"/>
    </source>
</evidence>
<dbReference type="SUPFAM" id="SSF48452">
    <property type="entry name" value="TPR-like"/>
    <property type="match status" value="1"/>
</dbReference>
<gene>
    <name evidence="7" type="ORF">BJ983_000627</name>
</gene>
<dbReference type="Proteomes" id="UP000535890">
    <property type="component" value="Unassembled WGS sequence"/>
</dbReference>
<dbReference type="SMART" id="SM01043">
    <property type="entry name" value="BTAD"/>
    <property type="match status" value="1"/>
</dbReference>
<dbReference type="InterPro" id="IPR051677">
    <property type="entry name" value="AfsR-DnrI-RedD_regulator"/>
</dbReference>
<dbReference type="InterPro" id="IPR001867">
    <property type="entry name" value="OmpR/PhoB-type_DNA-bd"/>
</dbReference>
<keyword evidence="4" id="KW-0804">Transcription</keyword>
<dbReference type="InterPro" id="IPR005158">
    <property type="entry name" value="BTAD"/>
</dbReference>
<dbReference type="Gene3D" id="1.25.40.10">
    <property type="entry name" value="Tetratricopeptide repeat domain"/>
    <property type="match status" value="1"/>
</dbReference>
<accession>A0A7Y9J3Z6</accession>
<name>A0A7Y9J3Z6_9PSEU</name>
<comment type="caution">
    <text evidence="7">The sequence shown here is derived from an EMBL/GenBank/DDBJ whole genome shotgun (WGS) entry which is preliminary data.</text>
</comment>
<evidence type="ECO:0000256" key="3">
    <source>
        <dbReference type="ARBA" id="ARBA00023125"/>
    </source>
</evidence>
<dbReference type="Pfam" id="PF03704">
    <property type="entry name" value="BTAD"/>
    <property type="match status" value="1"/>
</dbReference>
<dbReference type="Gene3D" id="1.10.10.10">
    <property type="entry name" value="Winged helix-like DNA-binding domain superfamily/Winged helix DNA-binding domain"/>
    <property type="match status" value="1"/>
</dbReference>
<dbReference type="GO" id="GO:0003677">
    <property type="term" value="F:DNA binding"/>
    <property type="evidence" value="ECO:0007669"/>
    <property type="project" value="UniProtKB-UniRule"/>
</dbReference>
<keyword evidence="3 5" id="KW-0238">DNA-binding</keyword>
<feature type="DNA-binding region" description="OmpR/PhoB-type" evidence="5">
    <location>
        <begin position="1"/>
        <end position="71"/>
    </location>
</feature>
<protein>
    <submittedName>
        <fullName evidence="7">DNA-binding SARP family transcriptional activator</fullName>
    </submittedName>
</protein>
<dbReference type="RefSeq" id="WP_179792465.1">
    <property type="nucleotide sequence ID" value="NZ_BAABHP010000018.1"/>
</dbReference>
<dbReference type="InterPro" id="IPR041664">
    <property type="entry name" value="AAA_16"/>
</dbReference>
<evidence type="ECO:0000256" key="4">
    <source>
        <dbReference type="ARBA" id="ARBA00023163"/>
    </source>
</evidence>
<dbReference type="InterPro" id="IPR027417">
    <property type="entry name" value="P-loop_NTPase"/>
</dbReference>
<dbReference type="PANTHER" id="PTHR35807">
    <property type="entry name" value="TRANSCRIPTIONAL REGULATOR REDD-RELATED"/>
    <property type="match status" value="1"/>
</dbReference>
<dbReference type="SUPFAM" id="SSF46894">
    <property type="entry name" value="C-terminal effector domain of the bipartite response regulators"/>
    <property type="match status" value="1"/>
</dbReference>
<evidence type="ECO:0000256" key="2">
    <source>
        <dbReference type="ARBA" id="ARBA00023015"/>
    </source>
</evidence>
<dbReference type="GO" id="GO:0000160">
    <property type="term" value="P:phosphorelay signal transduction system"/>
    <property type="evidence" value="ECO:0007669"/>
    <property type="project" value="InterPro"/>
</dbReference>
<organism evidence="7 8">
    <name type="scientific">Actinomycetospora corticicola</name>
    <dbReference type="NCBI Taxonomy" id="663602"/>
    <lineage>
        <taxon>Bacteria</taxon>
        <taxon>Bacillati</taxon>
        <taxon>Actinomycetota</taxon>
        <taxon>Actinomycetes</taxon>
        <taxon>Pseudonocardiales</taxon>
        <taxon>Pseudonocardiaceae</taxon>
        <taxon>Actinomycetospora</taxon>
    </lineage>
</organism>
<keyword evidence="2" id="KW-0805">Transcription regulation</keyword>
<feature type="domain" description="OmpR/PhoB-type" evidence="6">
    <location>
        <begin position="1"/>
        <end position="71"/>
    </location>
</feature>
<dbReference type="InterPro" id="IPR011990">
    <property type="entry name" value="TPR-like_helical_dom_sf"/>
</dbReference>
<dbReference type="InterPro" id="IPR036388">
    <property type="entry name" value="WH-like_DNA-bd_sf"/>
</dbReference>
<evidence type="ECO:0000313" key="7">
    <source>
        <dbReference type="EMBL" id="NYD34525.1"/>
    </source>
</evidence>
<dbReference type="AlphaFoldDB" id="A0A7Y9J3Z6"/>
<dbReference type="SMART" id="SM00862">
    <property type="entry name" value="Trans_reg_C"/>
    <property type="match status" value="1"/>
</dbReference>
<dbReference type="SUPFAM" id="SSF52540">
    <property type="entry name" value="P-loop containing nucleoside triphosphate hydrolases"/>
    <property type="match status" value="1"/>
</dbReference>
<sequence>MGSRLLGTLLAHVALSPGRPVAVDALVDGLWGERLPQRPTAALQVQVTRLRKILGPDLPLVSRHGGYVLEVADDEVDLRRFHRLSAAARTADDPDETVEIATAALALWDEPFAGCVPGARLEMARVEAHERFLRLLEAHATALLKRDAPSDAAAAADALLPHLPAHRDREGLVALAMTALHRLGRTVDALAVYAETRRVLRTEHGVDPGAPLRELEQLLLAAPRRSPTREQPVVGREDLLAAIRGRLDDPDRGWLLIVTGEAGIGKTSLLRAARAEARLRGAAVGAGTWDEVGSPLAAWTEGFRGLGVVPPAPGEPELGRTIRRVLAARADDVPLLLTLDDAHRADSASRGALLALARLGLPPGVVLLAAAREPDAVAHPAWEDTRADLVRHPGVAELPVGALDARAVAALLALRHAPPDAGSVPDLLARSAGVPLHLVALLDLGPGTAGRVPDRLRPLLAHQLGQLPAPCREVLEALAVLAPIDVDALATTLETTPRAVIAALRPAVDLGLVVPDDGSYVLRHELLAVAARERVPEPERALLHRTRLDTLPDDVDPFERLRHAVGAGALVPAAVVSDARLDAARTARRRGAFLEALALLDQADTASAPAEVAVLRGVVLEALGRTPEADDVLDVVAADRSVAPDLRADAAVGVDALGMSIAGRPRRLARLQQVRGLELDDRQRVRTLRALIEEQLQLLGDAEADAMPELLALAARRPDDPRLQAQVALLRVNQLADEPVPVADRLRHARRACDLGARSDDTELELEAEELLVAALIAAGQVDEADRQRTALGVAAERLRHARGLWACLLIEASTQLARGEVELAMATADAARDRGADLGIPDALGAYGVHLASHHLLAGTMPSLGGLPAMAAGFYPHVAAWASVAAVDAVQGGDRDAAEAHLAEWHRRRRGRPYRLFDRPGLCLAAAAAFALDDAASAREVLVGMPADPGAVVVVGVGAGILGPLETYRGLALLALDSPEEAHRSFTAAASMADRLGWRPWADAASRLTRFVADGTSALPFGLRRL</sequence>